<evidence type="ECO:0000313" key="3">
    <source>
        <dbReference type="Proteomes" id="UP001280581"/>
    </source>
</evidence>
<protein>
    <submittedName>
        <fullName evidence="2">Uncharacterized protein</fullName>
    </submittedName>
</protein>
<sequence>MSPPLPPLPDFILEQISGKKFEPIDTVTFLGPEKWLTPDGPKHMITDNGVSQPSQSYLTADLKAKILAGDFKALAAARKNNQLDLQANLTSMNESTDPESQGFVTVTNTSNGQKYRICASDSGWVWSYTTSLTQTTADDGKTTTQCVVQTGSYSKTGQILGLSYQTLTNMPTDLTAIGASVMTSLIIGNMVKNMVMGAVYEAAMTAAVNAAAVGAVEGGFMIGETAALVGAYIISGLAAGIAGAIIAVIIFYLADFIHRSYGLTVQIYNWDTTVTWNVTNWYADNAVVAQGEAGSGPWKAVSLLPVQNSVPGPFGPIPADNPVAQYAVYAFQNDSEWLEGLGLAMSVSSANASFYLGYDVRRFAHNLIALSQDTSQTISDWYNSSSSWRPSGDSSYTTSLKGRPDLSVTCITDALDGNDPHTMKLDTDYLLSHPNPPTNFLVLLPSPSNPHMPTFLLQTHHPPPKRFIPPTTTIPTTIPIFTFLA</sequence>
<evidence type="ECO:0000256" key="1">
    <source>
        <dbReference type="SAM" id="Phobius"/>
    </source>
</evidence>
<feature type="transmembrane region" description="Helical" evidence="1">
    <location>
        <begin position="229"/>
        <end position="254"/>
    </location>
</feature>
<keyword evidence="1" id="KW-0472">Membrane</keyword>
<proteinExistence type="predicted"/>
<accession>A0AAN6LPC9</accession>
<keyword evidence="1" id="KW-0812">Transmembrane</keyword>
<evidence type="ECO:0000313" key="2">
    <source>
        <dbReference type="EMBL" id="KAK3201767.1"/>
    </source>
</evidence>
<name>A0AAN6LPC9_9PLEO</name>
<keyword evidence="3" id="KW-1185">Reference proteome</keyword>
<dbReference type="AlphaFoldDB" id="A0AAN6LPC9"/>
<gene>
    <name evidence="2" type="ORF">GRF29_164g603453</name>
</gene>
<reference evidence="2 3" key="1">
    <citation type="submission" date="2021-02" db="EMBL/GenBank/DDBJ databases">
        <title>Genome assembly of Pseudopithomyces chartarum.</title>
        <authorList>
            <person name="Jauregui R."/>
            <person name="Singh J."/>
            <person name="Voisey C."/>
        </authorList>
    </citation>
    <scope>NUCLEOTIDE SEQUENCE [LARGE SCALE GENOMIC DNA]</scope>
    <source>
        <strain evidence="2 3">AGR01</strain>
    </source>
</reference>
<dbReference type="Proteomes" id="UP001280581">
    <property type="component" value="Unassembled WGS sequence"/>
</dbReference>
<comment type="caution">
    <text evidence="2">The sequence shown here is derived from an EMBL/GenBank/DDBJ whole genome shotgun (WGS) entry which is preliminary data.</text>
</comment>
<dbReference type="EMBL" id="WVTA01000015">
    <property type="protein sequence ID" value="KAK3201767.1"/>
    <property type="molecule type" value="Genomic_DNA"/>
</dbReference>
<feature type="transmembrane region" description="Helical" evidence="1">
    <location>
        <begin position="203"/>
        <end position="223"/>
    </location>
</feature>
<organism evidence="2 3">
    <name type="scientific">Pseudopithomyces chartarum</name>
    <dbReference type="NCBI Taxonomy" id="1892770"/>
    <lineage>
        <taxon>Eukaryota</taxon>
        <taxon>Fungi</taxon>
        <taxon>Dikarya</taxon>
        <taxon>Ascomycota</taxon>
        <taxon>Pezizomycotina</taxon>
        <taxon>Dothideomycetes</taxon>
        <taxon>Pleosporomycetidae</taxon>
        <taxon>Pleosporales</taxon>
        <taxon>Massarineae</taxon>
        <taxon>Didymosphaeriaceae</taxon>
        <taxon>Pseudopithomyces</taxon>
    </lineage>
</organism>
<keyword evidence="1" id="KW-1133">Transmembrane helix</keyword>